<keyword evidence="3" id="KW-1185">Reference proteome</keyword>
<comment type="caution">
    <text evidence="2">The sequence shown here is derived from an EMBL/GenBank/DDBJ whole genome shotgun (WGS) entry which is preliminary data.</text>
</comment>
<keyword evidence="1" id="KW-0732">Signal</keyword>
<proteinExistence type="predicted"/>
<accession>A0A8J7VXD8</accession>
<evidence type="ECO:0000313" key="3">
    <source>
        <dbReference type="Proteomes" id="UP000675664"/>
    </source>
</evidence>
<dbReference type="RefSeq" id="WP_227016940.1">
    <property type="nucleotide sequence ID" value="NZ_JAGSND010000001.1"/>
</dbReference>
<feature type="signal peptide" evidence="1">
    <location>
        <begin position="1"/>
        <end position="24"/>
    </location>
</feature>
<dbReference type="Proteomes" id="UP000675664">
    <property type="component" value="Unassembled WGS sequence"/>
</dbReference>
<protein>
    <submittedName>
        <fullName evidence="2">Uncharacterized protein</fullName>
    </submittedName>
</protein>
<evidence type="ECO:0000313" key="2">
    <source>
        <dbReference type="EMBL" id="MBR0596822.1"/>
    </source>
</evidence>
<gene>
    <name evidence="2" type="ORF">KCX82_02930</name>
</gene>
<feature type="chain" id="PRO_5035180807" evidence="1">
    <location>
        <begin position="25"/>
        <end position="213"/>
    </location>
</feature>
<dbReference type="EMBL" id="JAGSND010000001">
    <property type="protein sequence ID" value="MBR0596822.1"/>
    <property type="molecule type" value="Genomic_DNA"/>
</dbReference>
<reference evidence="2" key="2">
    <citation type="submission" date="2021-04" db="EMBL/GenBank/DDBJ databases">
        <authorList>
            <person name="Liu J."/>
        </authorList>
    </citation>
    <scope>NUCLEOTIDE SEQUENCE</scope>
    <source>
        <strain evidence="2">BAD-6</strain>
    </source>
</reference>
<sequence length="213" mass="23012">MKKNIFCILLIICLMLSMSVVSFADTNAETMIPGPQQTVQITYDEYIALMAAANDLTLQEAKALDARDSQVKLAKINKLDPNTVTAASTQYYKASKTFTYSGNSNFKAKSEATIKLVGAGSMYSISDVTAVWTMGSNGVYTWEWHESSAWKSGMTASKVDLGGSGYFTITYNVSAGGGISVPGFSVSGSVGTTITYTSNSMQMSWTWYNPYAN</sequence>
<dbReference type="AlphaFoldDB" id="A0A8J7VXD8"/>
<reference evidence="2" key="1">
    <citation type="submission" date="2021-04" db="EMBL/GenBank/DDBJ databases">
        <title>Sinoanaerobacter chloroacetimidivorans sp. nov., an obligate anaerobic bacterium isolated from anaerobic sludge.</title>
        <authorList>
            <person name="Bao Y."/>
        </authorList>
    </citation>
    <scope>NUCLEOTIDE SEQUENCE</scope>
    <source>
        <strain evidence="2">BAD-6</strain>
    </source>
</reference>
<organism evidence="2 3">
    <name type="scientific">Sinanaerobacter chloroacetimidivorans</name>
    <dbReference type="NCBI Taxonomy" id="2818044"/>
    <lineage>
        <taxon>Bacteria</taxon>
        <taxon>Bacillati</taxon>
        <taxon>Bacillota</taxon>
        <taxon>Clostridia</taxon>
        <taxon>Peptostreptococcales</taxon>
        <taxon>Anaerovoracaceae</taxon>
        <taxon>Sinanaerobacter</taxon>
    </lineage>
</organism>
<name>A0A8J7VXD8_9FIRM</name>
<evidence type="ECO:0000256" key="1">
    <source>
        <dbReference type="SAM" id="SignalP"/>
    </source>
</evidence>